<dbReference type="AlphaFoldDB" id="A0AAE1TPI9"/>
<accession>A0AAE1TPI9</accession>
<proteinExistence type="predicted"/>
<feature type="compositionally biased region" description="Basic and acidic residues" evidence="1">
    <location>
        <begin position="58"/>
        <end position="105"/>
    </location>
</feature>
<name>A0AAE1TPI9_9EUCA</name>
<dbReference type="Proteomes" id="UP001292094">
    <property type="component" value="Unassembled WGS sequence"/>
</dbReference>
<organism evidence="2 3">
    <name type="scientific">Petrolisthes manimaculis</name>
    <dbReference type="NCBI Taxonomy" id="1843537"/>
    <lineage>
        <taxon>Eukaryota</taxon>
        <taxon>Metazoa</taxon>
        <taxon>Ecdysozoa</taxon>
        <taxon>Arthropoda</taxon>
        <taxon>Crustacea</taxon>
        <taxon>Multicrustacea</taxon>
        <taxon>Malacostraca</taxon>
        <taxon>Eumalacostraca</taxon>
        <taxon>Eucarida</taxon>
        <taxon>Decapoda</taxon>
        <taxon>Pleocyemata</taxon>
        <taxon>Anomura</taxon>
        <taxon>Galatheoidea</taxon>
        <taxon>Porcellanidae</taxon>
        <taxon>Petrolisthes</taxon>
    </lineage>
</organism>
<gene>
    <name evidence="2" type="ORF">Pmani_034589</name>
</gene>
<sequence>MWEAELDAGCGVKEVLEKDGGVSEGLYKGVALDKTLMNEEYLVVKCGEGRDEEGGDNLQDREEKGGEKRGAEGRRGEQKGGEGSRREERGAEGRRGEERGGEGSRGETGVEEGRRGKGRKEGMEAEKKETSGDGETMRMSNG</sequence>
<dbReference type="EMBL" id="JAWZYT010004766">
    <property type="protein sequence ID" value="KAK4292656.1"/>
    <property type="molecule type" value="Genomic_DNA"/>
</dbReference>
<feature type="region of interest" description="Disordered" evidence="1">
    <location>
        <begin position="46"/>
        <end position="142"/>
    </location>
</feature>
<evidence type="ECO:0000313" key="3">
    <source>
        <dbReference type="Proteomes" id="UP001292094"/>
    </source>
</evidence>
<protein>
    <submittedName>
        <fullName evidence="2">Uncharacterized protein</fullName>
    </submittedName>
</protein>
<comment type="caution">
    <text evidence="2">The sequence shown here is derived from an EMBL/GenBank/DDBJ whole genome shotgun (WGS) entry which is preliminary data.</text>
</comment>
<reference evidence="2" key="1">
    <citation type="submission" date="2023-11" db="EMBL/GenBank/DDBJ databases">
        <title>Genome assemblies of two species of porcelain crab, Petrolisthes cinctipes and Petrolisthes manimaculis (Anomura: Porcellanidae).</title>
        <authorList>
            <person name="Angst P."/>
        </authorList>
    </citation>
    <scope>NUCLEOTIDE SEQUENCE</scope>
    <source>
        <strain evidence="2">PB745_02</strain>
        <tissue evidence="2">Gill</tissue>
    </source>
</reference>
<evidence type="ECO:0000313" key="2">
    <source>
        <dbReference type="EMBL" id="KAK4292656.1"/>
    </source>
</evidence>
<evidence type="ECO:0000256" key="1">
    <source>
        <dbReference type="SAM" id="MobiDB-lite"/>
    </source>
</evidence>
<feature type="compositionally biased region" description="Basic and acidic residues" evidence="1">
    <location>
        <begin position="111"/>
        <end position="131"/>
    </location>
</feature>
<keyword evidence="3" id="KW-1185">Reference proteome</keyword>